<dbReference type="EMBL" id="UYSU01033619">
    <property type="protein sequence ID" value="VDL92671.1"/>
    <property type="molecule type" value="Genomic_DNA"/>
</dbReference>
<dbReference type="WBParaSite" id="SSLN_0000648301-mRNA-1">
    <property type="protein sequence ID" value="SSLN_0000648301-mRNA-1"/>
    <property type="gene ID" value="SSLN_0000648301"/>
</dbReference>
<evidence type="ECO:0000313" key="2">
    <source>
        <dbReference type="Proteomes" id="UP000275846"/>
    </source>
</evidence>
<accession>A0A183SPY8</accession>
<protein>
    <submittedName>
        <fullName evidence="3">Peroxisomal multifunctional enzyme type 2</fullName>
    </submittedName>
</protein>
<proteinExistence type="predicted"/>
<reference evidence="1 2" key="2">
    <citation type="submission" date="2018-11" db="EMBL/GenBank/DDBJ databases">
        <authorList>
            <consortium name="Pathogen Informatics"/>
        </authorList>
    </citation>
    <scope>NUCLEOTIDE SEQUENCE [LARGE SCALE GENOMIC DNA]</scope>
    <source>
        <strain evidence="1 2">NST_G2</strain>
    </source>
</reference>
<dbReference type="AlphaFoldDB" id="A0A183SPY8"/>
<dbReference type="Proteomes" id="UP000275846">
    <property type="component" value="Unassembled WGS sequence"/>
</dbReference>
<organism evidence="3">
    <name type="scientific">Schistocephalus solidus</name>
    <name type="common">Tapeworm</name>
    <dbReference type="NCBI Taxonomy" id="70667"/>
    <lineage>
        <taxon>Eukaryota</taxon>
        <taxon>Metazoa</taxon>
        <taxon>Spiralia</taxon>
        <taxon>Lophotrochozoa</taxon>
        <taxon>Platyhelminthes</taxon>
        <taxon>Cestoda</taxon>
        <taxon>Eucestoda</taxon>
        <taxon>Diphyllobothriidea</taxon>
        <taxon>Diphyllobothriidae</taxon>
        <taxon>Schistocephalus</taxon>
    </lineage>
</organism>
<evidence type="ECO:0000313" key="1">
    <source>
        <dbReference type="EMBL" id="VDL92671.1"/>
    </source>
</evidence>
<evidence type="ECO:0000313" key="3">
    <source>
        <dbReference type="WBParaSite" id="SSLN_0000648301-mRNA-1"/>
    </source>
</evidence>
<dbReference type="OrthoDB" id="6320170at2759"/>
<reference evidence="3" key="1">
    <citation type="submission" date="2016-06" db="UniProtKB">
        <authorList>
            <consortium name="WormBaseParasite"/>
        </authorList>
    </citation>
    <scope>IDENTIFICATION</scope>
</reference>
<keyword evidence="2" id="KW-1185">Reference proteome</keyword>
<sequence length="159" mass="17737">MYHNVNGVGGQYAALLHSVGHCECFGYRPVRASTQPCFTPLVTANASDTVPLGSTAPKLTHHVREKLRKAEFLHDFPQSVAIYRVKGIRQIHEGSLMVTVQMIEKDTGEEIPGDVEQRYASVIITELPVPLPFVEMGDGRVFENLRNLSLRHISWKSVV</sequence>
<name>A0A183SPY8_SCHSO</name>
<gene>
    <name evidence="1" type="ORF">SSLN_LOCUS6286</name>
</gene>